<dbReference type="EMBL" id="FZNN01000007">
    <property type="protein sequence ID" value="SNR50195.1"/>
    <property type="molecule type" value="Genomic_DNA"/>
</dbReference>
<protein>
    <submittedName>
        <fullName evidence="2">Uncharacterized protein</fullName>
    </submittedName>
</protein>
<keyword evidence="1" id="KW-0732">Signal</keyword>
<sequence>MKTGFIAIVASAALLLGSAVNAEQIKPVQKANGIVSSQGISAAFGLGGLGAGATAGLIGTIVVVGGVAASGAVGGSTGSSASQTPIFIQ</sequence>
<organism evidence="2 3">
    <name type="scientific">Puniceibacterium sediminis</name>
    <dbReference type="NCBI Taxonomy" id="1608407"/>
    <lineage>
        <taxon>Bacteria</taxon>
        <taxon>Pseudomonadati</taxon>
        <taxon>Pseudomonadota</taxon>
        <taxon>Alphaproteobacteria</taxon>
        <taxon>Rhodobacterales</taxon>
        <taxon>Paracoccaceae</taxon>
        <taxon>Puniceibacterium</taxon>
    </lineage>
</organism>
<evidence type="ECO:0000313" key="3">
    <source>
        <dbReference type="Proteomes" id="UP000198417"/>
    </source>
</evidence>
<feature type="signal peptide" evidence="1">
    <location>
        <begin position="1"/>
        <end position="22"/>
    </location>
</feature>
<proteinExistence type="predicted"/>
<feature type="chain" id="PRO_5012557006" evidence="1">
    <location>
        <begin position="23"/>
        <end position="89"/>
    </location>
</feature>
<evidence type="ECO:0000313" key="2">
    <source>
        <dbReference type="EMBL" id="SNR50195.1"/>
    </source>
</evidence>
<dbReference type="AlphaFoldDB" id="A0A238WUH4"/>
<evidence type="ECO:0000256" key="1">
    <source>
        <dbReference type="SAM" id="SignalP"/>
    </source>
</evidence>
<gene>
    <name evidence="2" type="ORF">SAMN06265370_107141</name>
</gene>
<dbReference type="RefSeq" id="WP_089270376.1">
    <property type="nucleotide sequence ID" value="NZ_FZNN01000007.1"/>
</dbReference>
<name>A0A238WUH4_9RHOB</name>
<reference evidence="2 3" key="1">
    <citation type="submission" date="2017-06" db="EMBL/GenBank/DDBJ databases">
        <authorList>
            <person name="Kim H.J."/>
            <person name="Triplett B.A."/>
        </authorList>
    </citation>
    <scope>NUCLEOTIDE SEQUENCE [LARGE SCALE GENOMIC DNA]</scope>
    <source>
        <strain evidence="2 3">DSM 29052</strain>
    </source>
</reference>
<keyword evidence="3" id="KW-1185">Reference proteome</keyword>
<dbReference type="Proteomes" id="UP000198417">
    <property type="component" value="Unassembled WGS sequence"/>
</dbReference>
<accession>A0A238WUH4</accession>